<keyword evidence="13" id="KW-0472">Membrane</keyword>
<comment type="subcellular location">
    <subcellularLocation>
        <location evidence="1">Cytoplasm</location>
        <location evidence="1">Cytoskeleton</location>
    </subcellularLocation>
    <subcellularLocation>
        <location evidence="2">Golgi apparatus membrane</location>
        <topology evidence="2">Single-pass type II membrane protein</topology>
    </subcellularLocation>
</comment>
<keyword evidence="5" id="KW-0963">Cytoplasm</keyword>
<dbReference type="Gene3D" id="3.30.420.40">
    <property type="match status" value="1"/>
</dbReference>
<evidence type="ECO:0000256" key="14">
    <source>
        <dbReference type="ARBA" id="ARBA00023180"/>
    </source>
</evidence>
<accession>A0A444USZ1</accession>
<keyword evidence="11" id="KW-1133">Transmembrane helix</keyword>
<protein>
    <submittedName>
        <fullName evidence="18">Galactose-3-O-sulfotransferase 3</fullName>
    </submittedName>
</protein>
<dbReference type="GO" id="GO:0000139">
    <property type="term" value="C:Golgi membrane"/>
    <property type="evidence" value="ECO:0007669"/>
    <property type="project" value="UniProtKB-SubCell"/>
</dbReference>
<feature type="signal peptide" evidence="17">
    <location>
        <begin position="1"/>
        <end position="23"/>
    </location>
</feature>
<keyword evidence="15" id="KW-0009">Actin-binding</keyword>
<evidence type="ECO:0000256" key="12">
    <source>
        <dbReference type="ARBA" id="ARBA00023034"/>
    </source>
</evidence>
<dbReference type="Gene3D" id="3.90.640.10">
    <property type="entry name" value="Actin, Chain A, domain 4"/>
    <property type="match status" value="1"/>
</dbReference>
<gene>
    <name evidence="18" type="ORF">EOD39_21363</name>
</gene>
<dbReference type="GO" id="GO:0005856">
    <property type="term" value="C:cytoskeleton"/>
    <property type="evidence" value="ECO:0007669"/>
    <property type="project" value="UniProtKB-SubCell"/>
</dbReference>
<comment type="caution">
    <text evidence="18">The sequence shown here is derived from an EMBL/GenBank/DDBJ whole genome shotgun (WGS) entry which is preliminary data.</text>
</comment>
<keyword evidence="10" id="KW-0735">Signal-anchor</keyword>
<dbReference type="SUPFAM" id="SSF53067">
    <property type="entry name" value="Actin-like ATPase domain"/>
    <property type="match status" value="1"/>
</dbReference>
<evidence type="ECO:0000256" key="6">
    <source>
        <dbReference type="ARBA" id="ARBA00022679"/>
    </source>
</evidence>
<keyword evidence="12" id="KW-0333">Golgi apparatus</keyword>
<evidence type="ECO:0000313" key="18">
    <source>
        <dbReference type="EMBL" id="RXM91256.1"/>
    </source>
</evidence>
<keyword evidence="6 18" id="KW-0808">Transferase</keyword>
<evidence type="ECO:0000256" key="11">
    <source>
        <dbReference type="ARBA" id="ARBA00022989"/>
    </source>
</evidence>
<dbReference type="SUPFAM" id="SSF52540">
    <property type="entry name" value="P-loop containing nucleoside triphosphate hydrolases"/>
    <property type="match status" value="1"/>
</dbReference>
<dbReference type="PANTHER" id="PTHR14647">
    <property type="entry name" value="GALACTOSE-3-O-SULFOTRANSFERASE"/>
    <property type="match status" value="1"/>
</dbReference>
<comment type="similarity">
    <text evidence="3">Belongs to the galactose-3-O-sulfotransferase family.</text>
</comment>
<keyword evidence="16" id="KW-0206">Cytoskeleton</keyword>
<evidence type="ECO:0000256" key="5">
    <source>
        <dbReference type="ARBA" id="ARBA00022490"/>
    </source>
</evidence>
<dbReference type="InterPro" id="IPR004000">
    <property type="entry name" value="Actin"/>
</dbReference>
<organism evidence="18 19">
    <name type="scientific">Acipenser ruthenus</name>
    <name type="common">Sterlet sturgeon</name>
    <dbReference type="NCBI Taxonomy" id="7906"/>
    <lineage>
        <taxon>Eukaryota</taxon>
        <taxon>Metazoa</taxon>
        <taxon>Chordata</taxon>
        <taxon>Craniata</taxon>
        <taxon>Vertebrata</taxon>
        <taxon>Euteleostomi</taxon>
        <taxon>Actinopterygii</taxon>
        <taxon>Chondrostei</taxon>
        <taxon>Acipenseriformes</taxon>
        <taxon>Acipenseridae</taxon>
        <taxon>Acipenser</taxon>
    </lineage>
</organism>
<feature type="chain" id="PRO_5019214210" evidence="17">
    <location>
        <begin position="24"/>
        <end position="504"/>
    </location>
</feature>
<proteinExistence type="inferred from homology"/>
<dbReference type="GO" id="GO:0003779">
    <property type="term" value="F:actin binding"/>
    <property type="evidence" value="ECO:0007669"/>
    <property type="project" value="UniProtKB-KW"/>
</dbReference>
<dbReference type="Pfam" id="PF00022">
    <property type="entry name" value="Actin"/>
    <property type="match status" value="1"/>
</dbReference>
<evidence type="ECO:0000256" key="1">
    <source>
        <dbReference type="ARBA" id="ARBA00004245"/>
    </source>
</evidence>
<dbReference type="FunFam" id="3.90.640.10:FF:000005">
    <property type="entry name" value="Actin-related protein 2"/>
    <property type="match status" value="1"/>
</dbReference>
<evidence type="ECO:0000313" key="19">
    <source>
        <dbReference type="Proteomes" id="UP000289886"/>
    </source>
</evidence>
<dbReference type="GO" id="GO:0009247">
    <property type="term" value="P:glycolipid biosynthetic process"/>
    <property type="evidence" value="ECO:0007669"/>
    <property type="project" value="InterPro"/>
</dbReference>
<reference evidence="18 19" key="1">
    <citation type="submission" date="2019-01" db="EMBL/GenBank/DDBJ databases">
        <title>Draft Genome and Complete Hox-Cluster Characterization of the Sterlet Sturgeon (Acipenser ruthenus).</title>
        <authorList>
            <person name="Wei Q."/>
        </authorList>
    </citation>
    <scope>NUCLEOTIDE SEQUENCE [LARGE SCALE GENOMIC DNA]</scope>
    <source>
        <strain evidence="18">WHYD16114868_AA</strain>
        <tissue evidence="18">Blood</tissue>
    </source>
</reference>
<evidence type="ECO:0000256" key="2">
    <source>
        <dbReference type="ARBA" id="ARBA00004323"/>
    </source>
</evidence>
<evidence type="ECO:0000256" key="7">
    <source>
        <dbReference type="ARBA" id="ARBA00022692"/>
    </source>
</evidence>
<evidence type="ECO:0000256" key="16">
    <source>
        <dbReference type="ARBA" id="ARBA00023212"/>
    </source>
</evidence>
<keyword evidence="8" id="KW-0547">Nucleotide-binding</keyword>
<evidence type="ECO:0000256" key="3">
    <source>
        <dbReference type="ARBA" id="ARBA00008124"/>
    </source>
</evidence>
<evidence type="ECO:0000256" key="8">
    <source>
        <dbReference type="ARBA" id="ARBA00022741"/>
    </source>
</evidence>
<evidence type="ECO:0000256" key="17">
    <source>
        <dbReference type="SAM" id="SignalP"/>
    </source>
</evidence>
<keyword evidence="9" id="KW-0067">ATP-binding</keyword>
<evidence type="ECO:0000256" key="15">
    <source>
        <dbReference type="ARBA" id="ARBA00023203"/>
    </source>
</evidence>
<dbReference type="GO" id="GO:0005524">
    <property type="term" value="F:ATP binding"/>
    <property type="evidence" value="ECO:0007669"/>
    <property type="project" value="UniProtKB-KW"/>
</dbReference>
<dbReference type="EMBL" id="SCEB01009515">
    <property type="protein sequence ID" value="RXM91256.1"/>
    <property type="molecule type" value="Genomic_DNA"/>
</dbReference>
<dbReference type="InterPro" id="IPR043129">
    <property type="entry name" value="ATPase_NBD"/>
</dbReference>
<evidence type="ECO:0000256" key="4">
    <source>
        <dbReference type="ARBA" id="ARBA00010121"/>
    </source>
</evidence>
<keyword evidence="17" id="KW-0732">Signal</keyword>
<keyword evidence="7" id="KW-0812">Transmembrane</keyword>
<dbReference type="Gene3D" id="3.40.50.300">
    <property type="entry name" value="P-loop containing nucleotide triphosphate hydrolases"/>
    <property type="match status" value="1"/>
</dbReference>
<dbReference type="Proteomes" id="UP000289886">
    <property type="component" value="Unassembled WGS sequence"/>
</dbReference>
<comment type="similarity">
    <text evidence="4">Belongs to the actin family. ARP2 subfamily.</text>
</comment>
<dbReference type="AlphaFoldDB" id="A0A444USZ1"/>
<keyword evidence="19" id="KW-1185">Reference proteome</keyword>
<dbReference type="PANTHER" id="PTHR14647:SF83">
    <property type="entry name" value="GALACTOSE-3-O-SULFOTRANSFERASE 3"/>
    <property type="match status" value="1"/>
</dbReference>
<sequence length="504" mass="57894">MSRLKIFLVLLAVSCLSLMLHQGGHFNWNVMSFHLSCPFHRSPPPQSTKAKHTSIAFLKTHKTASSTVQNILFRFAERHNLTVALPLQGYDHQFRYPWSFSVRFVHPHTVPAQVITNHMRFNQQELRKLLPNDTLYLTILREPATMFESLFSYYNQNCASFKRVPNGSLEAFLAEPQRYYKPDAGNSMFAHNTLLFDLGGENDHSPADDSYITGFIKQMDEIFSLVMISEYFDESLVLLRRLLSWDLEDILYVKLNMRTPESKLKMSPDLPGKIRKWNSLDAKLYDYFNATFWKKLQALGLDCVEKEVDLLRQAQDRLIRGCFGGSLPQLRSSSQIKNKDLRPWQPSSKVAIVGYDLPYNSTHNAASDPCLKLIIPEVQYTRLLLRSQSLRYRKNYPLRAPPSVGLLLLRGYAFNHSADFETVRMIKEKLCYVGYNIEQEQKLSQETTVLVESFTLPDGRVIKVGGERFEAPEALFQPHLINVEGVGVAELLFNTIQAADIDTR</sequence>
<evidence type="ECO:0000256" key="10">
    <source>
        <dbReference type="ARBA" id="ARBA00022968"/>
    </source>
</evidence>
<dbReference type="InterPro" id="IPR009729">
    <property type="entry name" value="Gal-3-0_sulfotransfrase"/>
</dbReference>
<dbReference type="Pfam" id="PF06990">
    <property type="entry name" value="Gal-3-0_sulfotr"/>
    <property type="match status" value="1"/>
</dbReference>
<dbReference type="GO" id="GO:0001733">
    <property type="term" value="F:galactosylceramide sulfotransferase activity"/>
    <property type="evidence" value="ECO:0007669"/>
    <property type="project" value="InterPro"/>
</dbReference>
<evidence type="ECO:0000256" key="13">
    <source>
        <dbReference type="ARBA" id="ARBA00023136"/>
    </source>
</evidence>
<dbReference type="InterPro" id="IPR027417">
    <property type="entry name" value="P-loop_NTPase"/>
</dbReference>
<keyword evidence="14" id="KW-0325">Glycoprotein</keyword>
<name>A0A444USZ1_ACIRT</name>
<evidence type="ECO:0000256" key="9">
    <source>
        <dbReference type="ARBA" id="ARBA00022840"/>
    </source>
</evidence>